<comment type="caution">
    <text evidence="16">The sequence shown here is derived from an EMBL/GenBank/DDBJ whole genome shotgun (WGS) entry which is preliminary data.</text>
</comment>
<evidence type="ECO:0000256" key="9">
    <source>
        <dbReference type="ARBA" id="ARBA00047669"/>
    </source>
</evidence>
<evidence type="ECO:0000313" key="17">
    <source>
        <dbReference type="Proteomes" id="UP000742024"/>
    </source>
</evidence>
<comment type="catalytic activity">
    <reaction evidence="9">
        <text>N(4)-(alpha-D-Man-(1-&gt;2)-alpha-D-Man-(1-&gt;2)-alpha-D-Man-(1-&gt;3)-[alpha-D-Man-(1-&gt;3)-[alpha-D-Man-(1-&gt;2)-alpha-D-Man-(1-&gt;6)]-alpha-D-Man-(1-&gt;6)]-beta-D-Man-(1-&gt;4)-beta-D-GlcNAc-(1-&gt;4)-beta-D-GlcNAc)-L-asparaginyl-[protein] (N-glucan mannose isomer 8A1,2,3B1,3) + 3 H2O = N(4)-(alpha-D-Man-(1-&gt;3)-[alpha-D-Man-(1-&gt;3)-[alpha-D-Man-(1-&gt;6)]-alpha-D-Man-(1-&gt;6)]-beta-D-Man-(1-&gt;4)-beta-D-GlcNAc-(1-&gt;4)-beta-D-GlcNAc)-L-asparaginyl-[protein] (N-glucan mannose isomer 5A1,2) + 3 beta-D-mannose</text>
        <dbReference type="Rhea" id="RHEA:56028"/>
        <dbReference type="Rhea" id="RHEA-COMP:14358"/>
        <dbReference type="Rhea" id="RHEA-COMP:14367"/>
        <dbReference type="ChEBI" id="CHEBI:15377"/>
        <dbReference type="ChEBI" id="CHEBI:28563"/>
        <dbReference type="ChEBI" id="CHEBI:59087"/>
        <dbReference type="ChEBI" id="CHEBI:60628"/>
        <dbReference type="EC" id="3.2.1.113"/>
    </reaction>
</comment>
<keyword evidence="5 13" id="KW-0378">Hydrolase</keyword>
<feature type="binding site" evidence="12">
    <location>
        <position position="508"/>
    </location>
    <ligand>
        <name>Ca(2+)</name>
        <dbReference type="ChEBI" id="CHEBI:29108"/>
    </ligand>
</feature>
<evidence type="ECO:0000256" key="5">
    <source>
        <dbReference type="ARBA" id="ARBA00022801"/>
    </source>
</evidence>
<keyword evidence="12" id="KW-0479">Metal-binding</keyword>
<name>A0A9P7MYH0_9HYPO</name>
<feature type="active site" description="Proton donor" evidence="11">
    <location>
        <position position="378"/>
    </location>
</feature>
<dbReference type="GO" id="GO:0036503">
    <property type="term" value="P:ERAD pathway"/>
    <property type="evidence" value="ECO:0007669"/>
    <property type="project" value="UniProtKB-ARBA"/>
</dbReference>
<keyword evidence="6" id="KW-1015">Disulfide bond</keyword>
<feature type="active site" evidence="11">
    <location>
        <position position="270"/>
    </location>
</feature>
<dbReference type="EC" id="3.2.1.-" evidence="13"/>
<keyword evidence="4 14" id="KW-0732">Signal</keyword>
<keyword evidence="7" id="KW-0325">Glycoprotein</keyword>
<dbReference type="PANTHER" id="PTHR11742">
    <property type="entry name" value="MANNOSYL-OLIGOSACCHARIDE ALPHA-1,2-MANNOSIDASE-RELATED"/>
    <property type="match status" value="1"/>
</dbReference>
<dbReference type="SUPFAM" id="SSF48225">
    <property type="entry name" value="Seven-hairpin glycosidases"/>
    <property type="match status" value="1"/>
</dbReference>
<dbReference type="Proteomes" id="UP000784919">
    <property type="component" value="Unassembled WGS sequence"/>
</dbReference>
<keyword evidence="12" id="KW-0106">Calcium</keyword>
<dbReference type="AlphaFoldDB" id="A0A9P7MYH0"/>
<evidence type="ECO:0000256" key="4">
    <source>
        <dbReference type="ARBA" id="ARBA00022729"/>
    </source>
</evidence>
<evidence type="ECO:0000256" key="7">
    <source>
        <dbReference type="ARBA" id="ARBA00023180"/>
    </source>
</evidence>
<dbReference type="InterPro" id="IPR001382">
    <property type="entry name" value="Glyco_hydro_47"/>
</dbReference>
<dbReference type="Gene3D" id="1.50.10.10">
    <property type="match status" value="1"/>
</dbReference>
<accession>A0A9P7MYH0</accession>
<feature type="active site" description="Proton donor" evidence="11">
    <location>
        <position position="120"/>
    </location>
</feature>
<evidence type="ECO:0000256" key="11">
    <source>
        <dbReference type="PIRSR" id="PIRSR601382-1"/>
    </source>
</evidence>
<comment type="cofactor">
    <cofactor evidence="1 12">
        <name>Ca(2+)</name>
        <dbReference type="ChEBI" id="CHEBI:29108"/>
    </cofactor>
</comment>
<evidence type="ECO:0000313" key="18">
    <source>
        <dbReference type="Proteomes" id="UP000784919"/>
    </source>
</evidence>
<dbReference type="GO" id="GO:0005783">
    <property type="term" value="C:endoplasmic reticulum"/>
    <property type="evidence" value="ECO:0007669"/>
    <property type="project" value="TreeGrafter"/>
</dbReference>
<dbReference type="FunFam" id="1.50.10.10:FF:000047">
    <property type="entry name" value="Mannosyl-oligosaccharide alpha-1,2-mannosidase"/>
    <property type="match status" value="1"/>
</dbReference>
<gene>
    <name evidence="16" type="ORF">E4U56_005228</name>
    <name evidence="15" type="ORF">E4U57_002684</name>
</gene>
<evidence type="ECO:0000256" key="8">
    <source>
        <dbReference type="ARBA" id="ARBA00023295"/>
    </source>
</evidence>
<evidence type="ECO:0000256" key="1">
    <source>
        <dbReference type="ARBA" id="ARBA00001913"/>
    </source>
</evidence>
<evidence type="ECO:0000256" key="14">
    <source>
        <dbReference type="SAM" id="SignalP"/>
    </source>
</evidence>
<dbReference type="GO" id="GO:0004571">
    <property type="term" value="F:mannosyl-oligosaccharide 1,2-alpha-mannosidase activity"/>
    <property type="evidence" value="ECO:0007669"/>
    <property type="project" value="UniProtKB-EC"/>
</dbReference>
<dbReference type="PRINTS" id="PR00747">
    <property type="entry name" value="GLYHDRLASE47"/>
</dbReference>
<dbReference type="Pfam" id="PF01532">
    <property type="entry name" value="Glyco_hydro_47"/>
    <property type="match status" value="1"/>
</dbReference>
<comment type="pathway">
    <text evidence="2">Protein modification; protein glycosylation.</text>
</comment>
<evidence type="ECO:0000256" key="2">
    <source>
        <dbReference type="ARBA" id="ARBA00004922"/>
    </source>
</evidence>
<evidence type="ECO:0000256" key="12">
    <source>
        <dbReference type="PIRSR" id="PIRSR601382-2"/>
    </source>
</evidence>
<sequence>MRTKTGLEVATLVLGTLASTAAAWKRGTPKADPAKASEVKKAFQTAWDGYYEFTFPHDTLMPVSAGIADDRNYWGATAVDALSTAIIMEDAKTVDQILSYIPIIDFNTTIEVNSSISLFETNIRYLGGLMSGYDLLKGPFRKLVHDYNLYNVDSLLRQAKTLADGLSIAFDTPTGIPINTVFFNPTRRANVSEDTNGPAGFGTLVLEWTRLSDLTGNKTYAELAQKAQKYLVDPVPTGVPQGYPGLVGITVNITTGQFTDNRGHWGGGVDSYYEYLIKMYLYDPEEFSHYKDRWVEVANSTMEHLVSHPSSRPDITFLAGYNDTRIIPSSQHLASFAGGNFILGGLLLNEPKYIDFGITLTESYYETYVQTASKIGPEVFRWIPAGNDTAPPAEDAAFYAKAGFWATYKDYVLRPETLESLYYAYRMTGDKKYQTMAWDAFTAIRDRCRAGVAFSGLTDVTLPDGGKKDDYQESFFLAETLKYAYLIFAEDSDVQFQGRRKNKFVFNTEAHPFRIRA</sequence>
<dbReference type="GO" id="GO:0016020">
    <property type="term" value="C:membrane"/>
    <property type="evidence" value="ECO:0007669"/>
    <property type="project" value="InterPro"/>
</dbReference>
<comment type="similarity">
    <text evidence="3 13">Belongs to the glycosyl hydrolase 47 family.</text>
</comment>
<evidence type="ECO:0000313" key="15">
    <source>
        <dbReference type="EMBL" id="KAG5966372.1"/>
    </source>
</evidence>
<proteinExistence type="inferred from homology"/>
<evidence type="ECO:0000256" key="6">
    <source>
        <dbReference type="ARBA" id="ARBA00023157"/>
    </source>
</evidence>
<dbReference type="Proteomes" id="UP000742024">
    <property type="component" value="Unassembled WGS sequence"/>
</dbReference>
<evidence type="ECO:0000256" key="13">
    <source>
        <dbReference type="RuleBase" id="RU361193"/>
    </source>
</evidence>
<evidence type="ECO:0000256" key="3">
    <source>
        <dbReference type="ARBA" id="ARBA00007658"/>
    </source>
</evidence>
<evidence type="ECO:0000313" key="16">
    <source>
        <dbReference type="EMBL" id="KAG5973234.1"/>
    </source>
</evidence>
<dbReference type="GO" id="GO:0005975">
    <property type="term" value="P:carbohydrate metabolic process"/>
    <property type="evidence" value="ECO:0007669"/>
    <property type="project" value="InterPro"/>
</dbReference>
<feature type="signal peptide" evidence="14">
    <location>
        <begin position="1"/>
        <end position="22"/>
    </location>
</feature>
<dbReference type="EMBL" id="SRPS01000036">
    <property type="protein sequence ID" value="KAG5973234.1"/>
    <property type="molecule type" value="Genomic_DNA"/>
</dbReference>
<comment type="catalytic activity">
    <reaction evidence="10">
        <text>N(4)-(alpha-D-Man-(1-&gt;2)-alpha-D-Man-(1-&gt;2)-alpha-D-Man-(1-&gt;3)-[alpha-D-Man-(1-&gt;2)-alpha-D-Man-(1-&gt;3)-[alpha-D-Man-(1-&gt;2)-alpha-D-Man-(1-&gt;6)]-alpha-D-Man-(1-&gt;6)]-beta-D-Man-(1-&gt;4)-beta-D-GlcNAc-(1-&gt;4)-beta-D-GlcNAc)-L-asparaginyl-[protein] (N-glucan mannose isomer 9A1,2,3B1,2,3) + 4 H2O = N(4)-(alpha-D-Man-(1-&gt;3)-[alpha-D-Man-(1-&gt;3)-[alpha-D-Man-(1-&gt;6)]-alpha-D-Man-(1-&gt;6)]-beta-D-Man-(1-&gt;4)-beta-D-GlcNAc-(1-&gt;4)-beta-D-GlcNAc)-L-asparaginyl-[protein] (N-glucan mannose isomer 5A1,2) + 4 beta-D-mannose</text>
        <dbReference type="Rhea" id="RHEA:56008"/>
        <dbReference type="Rhea" id="RHEA-COMP:14356"/>
        <dbReference type="Rhea" id="RHEA-COMP:14367"/>
        <dbReference type="ChEBI" id="CHEBI:15377"/>
        <dbReference type="ChEBI" id="CHEBI:28563"/>
        <dbReference type="ChEBI" id="CHEBI:59087"/>
        <dbReference type="ChEBI" id="CHEBI:139493"/>
        <dbReference type="EC" id="3.2.1.113"/>
    </reaction>
</comment>
<reference evidence="16 17" key="1">
    <citation type="journal article" date="2020" name="bioRxiv">
        <title>Whole genome comparisons of ergot fungi reveals the divergence and evolution of species within the genus Claviceps are the result of varying mechanisms driving genome evolution and host range expansion.</title>
        <authorList>
            <person name="Wyka S.A."/>
            <person name="Mondo S.J."/>
            <person name="Liu M."/>
            <person name="Dettman J."/>
            <person name="Nalam V."/>
            <person name="Broders K.D."/>
        </authorList>
    </citation>
    <scope>NUCLEOTIDE SEQUENCE</scope>
    <source>
        <strain evidence="16">CCC 1102</strain>
        <strain evidence="15 17">LM583</strain>
    </source>
</reference>
<dbReference type="EMBL" id="SRPR01000021">
    <property type="protein sequence ID" value="KAG5966372.1"/>
    <property type="molecule type" value="Genomic_DNA"/>
</dbReference>
<protein>
    <recommendedName>
        <fullName evidence="13">alpha-1,2-Mannosidase</fullName>
        <ecNumber evidence="13">3.2.1.-</ecNumber>
    </recommendedName>
</protein>
<dbReference type="InterPro" id="IPR036026">
    <property type="entry name" value="Seven-hairpin_glycosidases"/>
</dbReference>
<dbReference type="InterPro" id="IPR050749">
    <property type="entry name" value="Glycosyl_Hydrolase_47"/>
</dbReference>
<evidence type="ECO:0000256" key="10">
    <source>
        <dbReference type="ARBA" id="ARBA00048605"/>
    </source>
</evidence>
<dbReference type="GO" id="GO:0005509">
    <property type="term" value="F:calcium ion binding"/>
    <property type="evidence" value="ECO:0007669"/>
    <property type="project" value="InterPro"/>
</dbReference>
<keyword evidence="8 13" id="KW-0326">Glycosidase</keyword>
<organism evidence="16 18">
    <name type="scientific">Claviceps arundinis</name>
    <dbReference type="NCBI Taxonomy" id="1623583"/>
    <lineage>
        <taxon>Eukaryota</taxon>
        <taxon>Fungi</taxon>
        <taxon>Dikarya</taxon>
        <taxon>Ascomycota</taxon>
        <taxon>Pezizomycotina</taxon>
        <taxon>Sordariomycetes</taxon>
        <taxon>Hypocreomycetidae</taxon>
        <taxon>Hypocreales</taxon>
        <taxon>Clavicipitaceae</taxon>
        <taxon>Claviceps</taxon>
    </lineage>
</organism>
<feature type="chain" id="PRO_5040207377" description="alpha-1,2-Mannosidase" evidence="14">
    <location>
        <begin position="23"/>
        <end position="517"/>
    </location>
</feature>
<dbReference type="PANTHER" id="PTHR11742:SF101">
    <property type="entry name" value="MANNOSYL-OLIGOSACCHARIDE ALPHA-1,2-MANNOSIDASE 1B"/>
    <property type="match status" value="1"/>
</dbReference>
<dbReference type="InterPro" id="IPR012341">
    <property type="entry name" value="6hp_glycosidase-like_sf"/>
</dbReference>
<keyword evidence="17" id="KW-1185">Reference proteome</keyword>
<feature type="active site" evidence="11">
    <location>
        <position position="416"/>
    </location>
</feature>
<dbReference type="OrthoDB" id="8118055at2759"/>